<dbReference type="Proteomes" id="UP000325433">
    <property type="component" value="Unassembled WGS sequence"/>
</dbReference>
<evidence type="ECO:0000256" key="1">
    <source>
        <dbReference type="SAM" id="Phobius"/>
    </source>
</evidence>
<evidence type="ECO:0000313" key="2">
    <source>
        <dbReference type="EMBL" id="KAE8319351.1"/>
    </source>
</evidence>
<dbReference type="AlphaFoldDB" id="A0A5N6WES0"/>
<reference evidence="3" key="1">
    <citation type="submission" date="2019-04" db="EMBL/GenBank/DDBJ databases">
        <title>Friends and foes A comparative genomics studyof 23 Aspergillus species from section Flavi.</title>
        <authorList>
            <consortium name="DOE Joint Genome Institute"/>
            <person name="Kjaerbolling I."/>
            <person name="Vesth T."/>
            <person name="Frisvad J.C."/>
            <person name="Nybo J.L."/>
            <person name="Theobald S."/>
            <person name="Kildgaard S."/>
            <person name="Isbrandt T."/>
            <person name="Kuo A."/>
            <person name="Sato A."/>
            <person name="Lyhne E.K."/>
            <person name="Kogle M.E."/>
            <person name="Wiebenga A."/>
            <person name="Kun R.S."/>
            <person name="Lubbers R.J."/>
            <person name="Makela M.R."/>
            <person name="Barry K."/>
            <person name="Chovatia M."/>
            <person name="Clum A."/>
            <person name="Daum C."/>
            <person name="Haridas S."/>
            <person name="He G."/>
            <person name="LaButti K."/>
            <person name="Lipzen A."/>
            <person name="Mondo S."/>
            <person name="Riley R."/>
            <person name="Salamov A."/>
            <person name="Simmons B.A."/>
            <person name="Magnuson J.K."/>
            <person name="Henrissat B."/>
            <person name="Mortensen U.H."/>
            <person name="Larsen T.O."/>
            <person name="Devries R.P."/>
            <person name="Grigoriev I.V."/>
            <person name="Machida M."/>
            <person name="Baker S.E."/>
            <person name="Andersen M.R."/>
        </authorList>
    </citation>
    <scope>NUCLEOTIDE SEQUENCE [LARGE SCALE GENOMIC DNA]</scope>
    <source>
        <strain evidence="3">CBS 130015</strain>
    </source>
</reference>
<organism evidence="2 3">
    <name type="scientific">Aspergillus transmontanensis</name>
    <dbReference type="NCBI Taxonomy" id="1034304"/>
    <lineage>
        <taxon>Eukaryota</taxon>
        <taxon>Fungi</taxon>
        <taxon>Dikarya</taxon>
        <taxon>Ascomycota</taxon>
        <taxon>Pezizomycotina</taxon>
        <taxon>Eurotiomycetes</taxon>
        <taxon>Eurotiomycetidae</taxon>
        <taxon>Eurotiales</taxon>
        <taxon>Aspergillaceae</taxon>
        <taxon>Aspergillus</taxon>
        <taxon>Aspergillus subgen. Circumdati</taxon>
    </lineage>
</organism>
<keyword evidence="1" id="KW-0472">Membrane</keyword>
<name>A0A5N6WES0_9EURO</name>
<keyword evidence="1" id="KW-1133">Transmembrane helix</keyword>
<dbReference type="EMBL" id="ML738294">
    <property type="protein sequence ID" value="KAE8319351.1"/>
    <property type="molecule type" value="Genomic_DNA"/>
</dbReference>
<keyword evidence="3" id="KW-1185">Reference proteome</keyword>
<evidence type="ECO:0000313" key="3">
    <source>
        <dbReference type="Proteomes" id="UP000325433"/>
    </source>
</evidence>
<gene>
    <name evidence="2" type="ORF">BDV41DRAFT_519690</name>
</gene>
<protein>
    <submittedName>
        <fullName evidence="2">Uncharacterized protein</fullName>
    </submittedName>
</protein>
<sequence length="74" mass="8914">MRSLFSFCLQWISEGKRTPRKLRRRILWRLSILRLAMDGLVTVQMWLWRRETQEPSTGAKIQQLLSFNPTRIPN</sequence>
<accession>A0A5N6WES0</accession>
<proteinExistence type="predicted"/>
<feature type="transmembrane region" description="Helical" evidence="1">
    <location>
        <begin position="26"/>
        <end position="47"/>
    </location>
</feature>
<keyword evidence="1" id="KW-0812">Transmembrane</keyword>